<reference evidence="5" key="1">
    <citation type="submission" date="2022-11" db="EMBL/GenBank/DDBJ databases">
        <title>High-quality draft genome sequence of Galbibacter sp. strain CMA-7.</title>
        <authorList>
            <person name="Wei L."/>
            <person name="Dong C."/>
            <person name="Shao Z."/>
        </authorList>
    </citation>
    <scope>NUCLEOTIDE SEQUENCE</scope>
    <source>
        <strain evidence="5">CMA-7</strain>
    </source>
</reference>
<dbReference type="RefSeq" id="WP_277900159.1">
    <property type="nucleotide sequence ID" value="NZ_JAPMUA010000003.1"/>
</dbReference>
<dbReference type="InterPro" id="IPR043502">
    <property type="entry name" value="DNA/RNA_pol_sf"/>
</dbReference>
<keyword evidence="6" id="KW-1185">Reference proteome</keyword>
<feature type="domain" description="DNA-directed DNA polymerase family A palm" evidence="4">
    <location>
        <begin position="185"/>
        <end position="397"/>
    </location>
</feature>
<dbReference type="Gene3D" id="1.10.150.20">
    <property type="entry name" value="5' to 3' exonuclease, C-terminal subdomain"/>
    <property type="match status" value="1"/>
</dbReference>
<comment type="catalytic activity">
    <reaction evidence="3">
        <text>DNA(n) + a 2'-deoxyribonucleoside 5'-triphosphate = DNA(n+1) + diphosphate</text>
        <dbReference type="Rhea" id="RHEA:22508"/>
        <dbReference type="Rhea" id="RHEA-COMP:17339"/>
        <dbReference type="Rhea" id="RHEA-COMP:17340"/>
        <dbReference type="ChEBI" id="CHEBI:33019"/>
        <dbReference type="ChEBI" id="CHEBI:61560"/>
        <dbReference type="ChEBI" id="CHEBI:173112"/>
        <dbReference type="EC" id="2.7.7.7"/>
    </reaction>
</comment>
<dbReference type="EMBL" id="JAPMUA010000003">
    <property type="protein sequence ID" value="MDG3585925.1"/>
    <property type="molecule type" value="Genomic_DNA"/>
</dbReference>
<keyword evidence="2" id="KW-0235">DNA replication</keyword>
<dbReference type="SUPFAM" id="SSF56672">
    <property type="entry name" value="DNA/RNA polymerases"/>
    <property type="match status" value="1"/>
</dbReference>
<dbReference type="EC" id="2.7.7.7" evidence="1"/>
<dbReference type="Gene3D" id="3.30.70.370">
    <property type="match status" value="1"/>
</dbReference>
<dbReference type="PANTHER" id="PTHR10133">
    <property type="entry name" value="DNA POLYMERASE I"/>
    <property type="match status" value="1"/>
</dbReference>
<evidence type="ECO:0000256" key="2">
    <source>
        <dbReference type="ARBA" id="ARBA00022705"/>
    </source>
</evidence>
<dbReference type="Pfam" id="PF00476">
    <property type="entry name" value="DNA_pol_A"/>
    <property type="match status" value="1"/>
</dbReference>
<name>A0ABT6FRR1_9FLAO</name>
<dbReference type="Gene3D" id="1.20.1060.10">
    <property type="entry name" value="Taq DNA Polymerase, Chain T, domain 4"/>
    <property type="match status" value="1"/>
</dbReference>
<dbReference type="InterPro" id="IPR002298">
    <property type="entry name" value="DNA_polymerase_A"/>
</dbReference>
<evidence type="ECO:0000256" key="1">
    <source>
        <dbReference type="ARBA" id="ARBA00012417"/>
    </source>
</evidence>
<accession>A0ABT6FRR1</accession>
<evidence type="ECO:0000259" key="4">
    <source>
        <dbReference type="SMART" id="SM00482"/>
    </source>
</evidence>
<organism evidence="5 6">
    <name type="scientific">Galbibacter pacificus</name>
    <dbReference type="NCBI Taxonomy" id="2996052"/>
    <lineage>
        <taxon>Bacteria</taxon>
        <taxon>Pseudomonadati</taxon>
        <taxon>Bacteroidota</taxon>
        <taxon>Flavobacteriia</taxon>
        <taxon>Flavobacteriales</taxon>
        <taxon>Flavobacteriaceae</taxon>
        <taxon>Galbibacter</taxon>
    </lineage>
</organism>
<dbReference type="Proteomes" id="UP001153642">
    <property type="component" value="Unassembled WGS sequence"/>
</dbReference>
<dbReference type="PRINTS" id="PR00868">
    <property type="entry name" value="DNAPOLI"/>
</dbReference>
<dbReference type="PANTHER" id="PTHR10133:SF27">
    <property type="entry name" value="DNA POLYMERASE NU"/>
    <property type="match status" value="1"/>
</dbReference>
<evidence type="ECO:0000313" key="6">
    <source>
        <dbReference type="Proteomes" id="UP001153642"/>
    </source>
</evidence>
<proteinExistence type="predicted"/>
<comment type="caution">
    <text evidence="5">The sequence shown here is derived from an EMBL/GenBank/DDBJ whole genome shotgun (WGS) entry which is preliminary data.</text>
</comment>
<evidence type="ECO:0000256" key="3">
    <source>
        <dbReference type="ARBA" id="ARBA00049244"/>
    </source>
</evidence>
<gene>
    <name evidence="5" type="ORF">OSR52_08580</name>
</gene>
<sequence>MNKQQTDKTFWWADTYQMEQQLTPVVARMEQSGIKINVSMLQNMGNELLQIKSDLEQAIHQIIGTTVNINSNEQLSVALFEQLQLKPQITTKNKKGLFPVDKKHLNKIKQQHQIIQLLLDYRKSNSLLKFVGQLSDVHPKTKRIHAGFHQIGTATGRFSSSRPNLQNIPNVKLDADETNPLKILESKFREVVIPAKGKIFICADYSQIELRITAVYSQDPFLLDAYHNGLDIHTLTASQVYDSSLESITDQQRKVAKSINFGLIYGMTSVGLAESLTQVTGKVHSKEEAEKLMTTYFNRFSKVKQCLDDLIKQAEENGFSTALFGRRRPIPQLRSNKLSERKSGKRIAMNSPIQGTAADIIKKAMIKLDNEIIQKQLKAKIVLQVHDEILVECPKDEAHQVEKLVKETMENVVKLTVPLEVGLEKGSNWAMAH</sequence>
<dbReference type="SMART" id="SM00482">
    <property type="entry name" value="POLAc"/>
    <property type="match status" value="1"/>
</dbReference>
<evidence type="ECO:0000313" key="5">
    <source>
        <dbReference type="EMBL" id="MDG3585925.1"/>
    </source>
</evidence>
<protein>
    <recommendedName>
        <fullName evidence="1">DNA-directed DNA polymerase</fullName>
        <ecNumber evidence="1">2.7.7.7</ecNumber>
    </recommendedName>
</protein>
<dbReference type="InterPro" id="IPR001098">
    <property type="entry name" value="DNA-dir_DNA_pol_A_palm_dom"/>
</dbReference>